<organism evidence="1 2">
    <name type="scientific">Choanephora cucurbitarum</name>
    <dbReference type="NCBI Taxonomy" id="101091"/>
    <lineage>
        <taxon>Eukaryota</taxon>
        <taxon>Fungi</taxon>
        <taxon>Fungi incertae sedis</taxon>
        <taxon>Mucoromycota</taxon>
        <taxon>Mucoromycotina</taxon>
        <taxon>Mucoromycetes</taxon>
        <taxon>Mucorales</taxon>
        <taxon>Mucorineae</taxon>
        <taxon>Choanephoraceae</taxon>
        <taxon>Choanephoroideae</taxon>
        <taxon>Choanephora</taxon>
    </lineage>
</organism>
<evidence type="ECO:0008006" key="3">
    <source>
        <dbReference type="Google" id="ProtNLM"/>
    </source>
</evidence>
<dbReference type="STRING" id="101091.A0A1C7MWK5"/>
<proteinExistence type="predicted"/>
<keyword evidence="2" id="KW-1185">Reference proteome</keyword>
<feature type="non-terminal residue" evidence="1">
    <location>
        <position position="50"/>
    </location>
</feature>
<dbReference type="AlphaFoldDB" id="A0A1C7MWK5"/>
<evidence type="ECO:0000313" key="1">
    <source>
        <dbReference type="EMBL" id="OBZ80836.1"/>
    </source>
</evidence>
<dbReference type="InParanoid" id="A0A1C7MWK5"/>
<dbReference type="OrthoDB" id="434041at2759"/>
<accession>A0A1C7MWK5</accession>
<dbReference type="EMBL" id="LUGH01001686">
    <property type="protein sequence ID" value="OBZ80836.1"/>
    <property type="molecule type" value="Genomic_DNA"/>
</dbReference>
<reference evidence="1 2" key="1">
    <citation type="submission" date="2016-03" db="EMBL/GenBank/DDBJ databases">
        <title>Choanephora cucurbitarum.</title>
        <authorList>
            <person name="Min B."/>
            <person name="Park H."/>
            <person name="Park J.-H."/>
            <person name="Shin H.-D."/>
            <person name="Choi I.-G."/>
        </authorList>
    </citation>
    <scope>NUCLEOTIDE SEQUENCE [LARGE SCALE GENOMIC DNA]</scope>
    <source>
        <strain evidence="1 2">KUS-F28377</strain>
    </source>
</reference>
<comment type="caution">
    <text evidence="1">The sequence shown here is derived from an EMBL/GenBank/DDBJ whole genome shotgun (WGS) entry which is preliminary data.</text>
</comment>
<sequence length="50" mass="5520">MKRSHDVAIDEKVTFDSLIQNKLLIQGLLDCGYEVPSPVQLKAIPLGRLG</sequence>
<name>A0A1C7MWK5_9FUNG</name>
<protein>
    <recommendedName>
        <fullName evidence="3">DEAD-box RNA helicase Q domain-containing protein</fullName>
    </recommendedName>
</protein>
<dbReference type="Proteomes" id="UP000093000">
    <property type="component" value="Unassembled WGS sequence"/>
</dbReference>
<gene>
    <name evidence="1" type="ORF">A0J61_11113</name>
</gene>
<evidence type="ECO:0000313" key="2">
    <source>
        <dbReference type="Proteomes" id="UP000093000"/>
    </source>
</evidence>